<dbReference type="AlphaFoldDB" id="A0A238W7X8"/>
<keyword evidence="2" id="KW-1185">Reference proteome</keyword>
<dbReference type="Proteomes" id="UP000198417">
    <property type="component" value="Unassembled WGS sequence"/>
</dbReference>
<dbReference type="EMBL" id="FZNN01000004">
    <property type="protein sequence ID" value="SNR42517.1"/>
    <property type="molecule type" value="Genomic_DNA"/>
</dbReference>
<accession>A0A238W7X8</accession>
<sequence>MSGNYFESEYVMKCNECIYWDTGSLEDAGFCRRNPPELERNDAGTVLNSAVWPVTRTYDWCGEFAERVPQ</sequence>
<evidence type="ECO:0008006" key="3">
    <source>
        <dbReference type="Google" id="ProtNLM"/>
    </source>
</evidence>
<organism evidence="1 2">
    <name type="scientific">Puniceibacterium sediminis</name>
    <dbReference type="NCBI Taxonomy" id="1608407"/>
    <lineage>
        <taxon>Bacteria</taxon>
        <taxon>Pseudomonadati</taxon>
        <taxon>Pseudomonadota</taxon>
        <taxon>Alphaproteobacteria</taxon>
        <taxon>Rhodobacterales</taxon>
        <taxon>Paracoccaceae</taxon>
        <taxon>Puniceibacterium</taxon>
    </lineage>
</organism>
<name>A0A238W7X8_9RHOB</name>
<gene>
    <name evidence="1" type="ORF">SAMN06265370_104232</name>
</gene>
<evidence type="ECO:0000313" key="2">
    <source>
        <dbReference type="Proteomes" id="UP000198417"/>
    </source>
</evidence>
<reference evidence="1 2" key="1">
    <citation type="submission" date="2017-06" db="EMBL/GenBank/DDBJ databases">
        <authorList>
            <person name="Kim H.J."/>
            <person name="Triplett B.A."/>
        </authorList>
    </citation>
    <scope>NUCLEOTIDE SEQUENCE [LARGE SCALE GENOMIC DNA]</scope>
    <source>
        <strain evidence="1 2">DSM 29052</strain>
    </source>
</reference>
<protein>
    <recommendedName>
        <fullName evidence="3">Benzylsuccinate synthase</fullName>
    </recommendedName>
</protein>
<evidence type="ECO:0000313" key="1">
    <source>
        <dbReference type="EMBL" id="SNR42517.1"/>
    </source>
</evidence>
<proteinExistence type="predicted"/>